<evidence type="ECO:0000256" key="1">
    <source>
        <dbReference type="SAM" id="MobiDB-lite"/>
    </source>
</evidence>
<name>A0ABS8VC50_DATST</name>
<comment type="caution">
    <text evidence="2">The sequence shown here is derived from an EMBL/GenBank/DDBJ whole genome shotgun (WGS) entry which is preliminary data.</text>
</comment>
<proteinExistence type="predicted"/>
<feature type="non-terminal residue" evidence="2">
    <location>
        <position position="1"/>
    </location>
</feature>
<evidence type="ECO:0000313" key="3">
    <source>
        <dbReference type="Proteomes" id="UP000823775"/>
    </source>
</evidence>
<reference evidence="2 3" key="1">
    <citation type="journal article" date="2021" name="BMC Genomics">
        <title>Datura genome reveals duplications of psychoactive alkaloid biosynthetic genes and high mutation rate following tissue culture.</title>
        <authorList>
            <person name="Rajewski A."/>
            <person name="Carter-House D."/>
            <person name="Stajich J."/>
            <person name="Litt A."/>
        </authorList>
    </citation>
    <scope>NUCLEOTIDE SEQUENCE [LARGE SCALE GENOMIC DNA]</scope>
    <source>
        <strain evidence="2">AR-01</strain>
    </source>
</reference>
<sequence length="82" mass="9279">HAAILEAARRGLKSQLEASERVSSRVYQLISAPGKSIGITWEMIILLWIQQPMMRKPLTRRTRGHGWPPSFLGKHQYGSPSL</sequence>
<gene>
    <name evidence="2" type="ORF">HAX54_033274</name>
</gene>
<dbReference type="Proteomes" id="UP000823775">
    <property type="component" value="Unassembled WGS sequence"/>
</dbReference>
<protein>
    <submittedName>
        <fullName evidence="2">Uncharacterized protein</fullName>
    </submittedName>
</protein>
<dbReference type="EMBL" id="JACEIK010004257">
    <property type="protein sequence ID" value="MCD9644825.1"/>
    <property type="molecule type" value="Genomic_DNA"/>
</dbReference>
<accession>A0ABS8VC50</accession>
<evidence type="ECO:0000313" key="2">
    <source>
        <dbReference type="EMBL" id="MCD9644825.1"/>
    </source>
</evidence>
<organism evidence="2 3">
    <name type="scientific">Datura stramonium</name>
    <name type="common">Jimsonweed</name>
    <name type="synonym">Common thornapple</name>
    <dbReference type="NCBI Taxonomy" id="4076"/>
    <lineage>
        <taxon>Eukaryota</taxon>
        <taxon>Viridiplantae</taxon>
        <taxon>Streptophyta</taxon>
        <taxon>Embryophyta</taxon>
        <taxon>Tracheophyta</taxon>
        <taxon>Spermatophyta</taxon>
        <taxon>Magnoliopsida</taxon>
        <taxon>eudicotyledons</taxon>
        <taxon>Gunneridae</taxon>
        <taxon>Pentapetalae</taxon>
        <taxon>asterids</taxon>
        <taxon>lamiids</taxon>
        <taxon>Solanales</taxon>
        <taxon>Solanaceae</taxon>
        <taxon>Solanoideae</taxon>
        <taxon>Datureae</taxon>
        <taxon>Datura</taxon>
    </lineage>
</organism>
<keyword evidence="3" id="KW-1185">Reference proteome</keyword>
<feature type="region of interest" description="Disordered" evidence="1">
    <location>
        <begin position="59"/>
        <end position="82"/>
    </location>
</feature>